<dbReference type="AlphaFoldDB" id="A0A369WAD7"/>
<organism evidence="1 2">
    <name type="scientific">Pelagibacterium lacus</name>
    <dbReference type="NCBI Taxonomy" id="2282655"/>
    <lineage>
        <taxon>Bacteria</taxon>
        <taxon>Pseudomonadati</taxon>
        <taxon>Pseudomonadota</taxon>
        <taxon>Alphaproteobacteria</taxon>
        <taxon>Hyphomicrobiales</taxon>
        <taxon>Devosiaceae</taxon>
        <taxon>Pelagibacterium</taxon>
    </lineage>
</organism>
<comment type="caution">
    <text evidence="1">The sequence shown here is derived from an EMBL/GenBank/DDBJ whole genome shotgun (WGS) entry which is preliminary data.</text>
</comment>
<gene>
    <name evidence="1" type="ORF">DVH29_02365</name>
</gene>
<dbReference type="RefSeq" id="WP_114644548.1">
    <property type="nucleotide sequence ID" value="NZ_QQNH01000002.1"/>
</dbReference>
<reference evidence="2" key="1">
    <citation type="submission" date="2018-07" db="EMBL/GenBank/DDBJ databases">
        <authorList>
            <person name="Liu B.-T."/>
            <person name="Du Z."/>
        </authorList>
    </citation>
    <scope>NUCLEOTIDE SEQUENCE [LARGE SCALE GENOMIC DNA]</scope>
    <source>
        <strain evidence="2">XYN52</strain>
    </source>
</reference>
<keyword evidence="2" id="KW-1185">Reference proteome</keyword>
<proteinExistence type="predicted"/>
<accession>A0A369WAD7</accession>
<dbReference type="EMBL" id="QQNH01000002">
    <property type="protein sequence ID" value="RDE10252.1"/>
    <property type="molecule type" value="Genomic_DNA"/>
</dbReference>
<evidence type="ECO:0000313" key="1">
    <source>
        <dbReference type="EMBL" id="RDE10252.1"/>
    </source>
</evidence>
<name>A0A369WAD7_9HYPH</name>
<dbReference type="OrthoDB" id="7947407at2"/>
<evidence type="ECO:0008006" key="3">
    <source>
        <dbReference type="Google" id="ProtNLM"/>
    </source>
</evidence>
<protein>
    <recommendedName>
        <fullName evidence="3">Flagellar protein FlgN</fullName>
    </recommendedName>
</protein>
<evidence type="ECO:0000313" key="2">
    <source>
        <dbReference type="Proteomes" id="UP000253759"/>
    </source>
</evidence>
<sequence length="155" mass="16632">MTAADRLAALESLDSETLCARAETALAALVEVMNRETTFLRAGHMREATALTAEKTQLAQDYVGLARAVQRVSARLKAEAPERVEALRRRHESLATQMAENLRVLATARSLTEAVLTDVARSVGATTAPKTYGAPGTAQRAQSETIQGLSINRAL</sequence>
<dbReference type="Proteomes" id="UP000253759">
    <property type="component" value="Unassembled WGS sequence"/>
</dbReference>